<proteinExistence type="predicted"/>
<keyword evidence="4" id="KW-1185">Reference proteome</keyword>
<evidence type="ECO:0000313" key="4">
    <source>
        <dbReference type="Proteomes" id="UP001229421"/>
    </source>
</evidence>
<feature type="coiled-coil region" evidence="1">
    <location>
        <begin position="118"/>
        <end position="243"/>
    </location>
</feature>
<organism evidence="3 4">
    <name type="scientific">Tagetes erecta</name>
    <name type="common">African marigold</name>
    <dbReference type="NCBI Taxonomy" id="13708"/>
    <lineage>
        <taxon>Eukaryota</taxon>
        <taxon>Viridiplantae</taxon>
        <taxon>Streptophyta</taxon>
        <taxon>Embryophyta</taxon>
        <taxon>Tracheophyta</taxon>
        <taxon>Spermatophyta</taxon>
        <taxon>Magnoliopsida</taxon>
        <taxon>eudicotyledons</taxon>
        <taxon>Gunneridae</taxon>
        <taxon>Pentapetalae</taxon>
        <taxon>asterids</taxon>
        <taxon>campanulids</taxon>
        <taxon>Asterales</taxon>
        <taxon>Asteraceae</taxon>
        <taxon>Asteroideae</taxon>
        <taxon>Heliantheae alliance</taxon>
        <taxon>Tageteae</taxon>
        <taxon>Tagetes</taxon>
    </lineage>
</organism>
<feature type="region of interest" description="Disordered" evidence="2">
    <location>
        <begin position="331"/>
        <end position="350"/>
    </location>
</feature>
<protein>
    <submittedName>
        <fullName evidence="3">Uncharacterized protein</fullName>
    </submittedName>
</protein>
<feature type="compositionally biased region" description="Basic and acidic residues" evidence="2">
    <location>
        <begin position="274"/>
        <end position="302"/>
    </location>
</feature>
<name>A0AAD8NXT6_TARER</name>
<evidence type="ECO:0000256" key="1">
    <source>
        <dbReference type="SAM" id="Coils"/>
    </source>
</evidence>
<dbReference type="EMBL" id="JAUHHV010000002">
    <property type="protein sequence ID" value="KAK1431985.1"/>
    <property type="molecule type" value="Genomic_DNA"/>
</dbReference>
<evidence type="ECO:0000256" key="2">
    <source>
        <dbReference type="SAM" id="MobiDB-lite"/>
    </source>
</evidence>
<feature type="compositionally biased region" description="Low complexity" evidence="2">
    <location>
        <begin position="333"/>
        <end position="350"/>
    </location>
</feature>
<reference evidence="3" key="1">
    <citation type="journal article" date="2023" name="bioRxiv">
        <title>Improved chromosome-level genome assembly for marigold (Tagetes erecta).</title>
        <authorList>
            <person name="Jiang F."/>
            <person name="Yuan L."/>
            <person name="Wang S."/>
            <person name="Wang H."/>
            <person name="Xu D."/>
            <person name="Wang A."/>
            <person name="Fan W."/>
        </authorList>
    </citation>
    <scope>NUCLEOTIDE SEQUENCE</scope>
    <source>
        <strain evidence="3">WSJ</strain>
        <tissue evidence="3">Leaf</tissue>
    </source>
</reference>
<comment type="caution">
    <text evidence="3">The sequence shown here is derived from an EMBL/GenBank/DDBJ whole genome shotgun (WGS) entry which is preliminary data.</text>
</comment>
<feature type="coiled-coil region" evidence="1">
    <location>
        <begin position="26"/>
        <end position="53"/>
    </location>
</feature>
<sequence>MCEVENINKRLFKDVELMTCEIKIENHSLNNENKNLKEEMNDREKEFAQWLNTMIEQEAKLKQLEEFKRLHDIASKYPHLPDDVKDKVCSKSCLHEVVHYRSHSYSNYEKLKDEIYRHKKTKEEQQVLEKKIKSLTDDLKESKSEEQILKATITNLEKALTKGQMEFMTTKDQLKEEMTNNETLQKEFKAYEDKLNSLSKNVDTLLEEKHNLNIQLMNQADELSKTKSEFAKVEAELEKCKTAQVKKESKPEEKKKSILYDRFVPAGFVKSEISKAEPKEQVKKKIDIQVKNKNNKFQENKKNKSASPDPKQPYTSTPKFKACNQGLFTLNHTQSKQKTLKTSKSPKNAV</sequence>
<accession>A0AAD8NXT6</accession>
<evidence type="ECO:0000313" key="3">
    <source>
        <dbReference type="EMBL" id="KAK1431985.1"/>
    </source>
</evidence>
<feature type="region of interest" description="Disordered" evidence="2">
    <location>
        <begin position="274"/>
        <end position="320"/>
    </location>
</feature>
<gene>
    <name evidence="3" type="ORF">QVD17_08829</name>
</gene>
<dbReference type="AlphaFoldDB" id="A0AAD8NXT6"/>
<dbReference type="Proteomes" id="UP001229421">
    <property type="component" value="Unassembled WGS sequence"/>
</dbReference>
<keyword evidence="1" id="KW-0175">Coiled coil</keyword>